<keyword evidence="3" id="KW-1185">Reference proteome</keyword>
<dbReference type="Proteomes" id="UP000786183">
    <property type="component" value="Unassembled WGS sequence"/>
</dbReference>
<evidence type="ECO:0008006" key="4">
    <source>
        <dbReference type="Google" id="ProtNLM"/>
    </source>
</evidence>
<evidence type="ECO:0000313" key="3">
    <source>
        <dbReference type="Proteomes" id="UP000786183"/>
    </source>
</evidence>
<evidence type="ECO:0000256" key="1">
    <source>
        <dbReference type="SAM" id="SignalP"/>
    </source>
</evidence>
<reference evidence="2 3" key="1">
    <citation type="submission" date="2020-07" db="EMBL/GenBank/DDBJ databases">
        <title>Transfer of Campylobacter canadensis to the novel genus Avispirillum gen. nov., that also includes two novel species recovered from migratory waterfowl: Avispirillum anseris sp. nov. and Avispirillum brantae sp. nov.</title>
        <authorList>
            <person name="Miller W.G."/>
            <person name="Chapman M.H."/>
            <person name="Yee E."/>
            <person name="Inglis G.D."/>
        </authorList>
    </citation>
    <scope>NUCLEOTIDE SEQUENCE [LARGE SCALE GENOMIC DNA]</scope>
    <source>
        <strain evidence="2 3">L283</strain>
    </source>
</reference>
<proteinExistence type="predicted"/>
<comment type="caution">
    <text evidence="2">The sequence shown here is derived from an EMBL/GenBank/DDBJ whole genome shotgun (WGS) entry which is preliminary data.</text>
</comment>
<name>A0ABS7WTC7_9BACT</name>
<accession>A0ABS7WTC7</accession>
<gene>
    <name evidence="2" type="ORF">AVCANL283_08015</name>
</gene>
<keyword evidence="1" id="KW-0732">Signal</keyword>
<evidence type="ECO:0000313" key="2">
    <source>
        <dbReference type="EMBL" id="MBZ7988035.1"/>
    </source>
</evidence>
<feature type="signal peptide" evidence="1">
    <location>
        <begin position="1"/>
        <end position="19"/>
    </location>
</feature>
<organism evidence="2 3">
    <name type="scientific">Campylobacter canadensis</name>
    <dbReference type="NCBI Taxonomy" id="449520"/>
    <lineage>
        <taxon>Bacteria</taxon>
        <taxon>Pseudomonadati</taxon>
        <taxon>Campylobacterota</taxon>
        <taxon>Epsilonproteobacteria</taxon>
        <taxon>Campylobacterales</taxon>
        <taxon>Campylobacteraceae</taxon>
        <taxon>Campylobacter</taxon>
    </lineage>
</organism>
<dbReference type="RefSeq" id="WP_224316218.1">
    <property type="nucleotide sequence ID" value="NZ_JACGBB010000026.1"/>
</dbReference>
<feature type="chain" id="PRO_5045325175" description="Inverse autotransporter beta-domain domain-containing protein" evidence="1">
    <location>
        <begin position="20"/>
        <end position="1229"/>
    </location>
</feature>
<protein>
    <recommendedName>
        <fullName evidence="4">Inverse autotransporter beta-domain domain-containing protein</fullName>
    </recommendedName>
</protein>
<dbReference type="EMBL" id="JACGBB010000026">
    <property type="protein sequence ID" value="MBZ7988035.1"/>
    <property type="molecule type" value="Genomic_DNA"/>
</dbReference>
<sequence length="1229" mass="140463">MLRKFCLAISCLTSLFASGTWSFGEIAGLRELYGVSGDRMRGVFAINWKSDWNVTAFPNYYPNPTGALRTNLMEYKINGLELRNPHIGGAAGIVGISDYAMKNSHHADNINYDEDIFFTMTLGRDRIQRNENGTLKMQYESTFGQGTVGPEISRQCRALGRLYNYFGLEPYAKLENGEGDLGCTSIYRFNLTNDWKEYVHVEAFVELGHFSNNFVKSDVVKFSKDDSALKDSKTYGFKNYKHPNSKAEMRKYNEVDRISPELYTYFTTDAFSTLDRAQASFYVKTLHKCKQRVLYKIEVKRISIPGSNRDYTIFDSYPSAGKQRCEKAWYDFTCTGEKSDYGNGNDQSDYCASKKYLNKYKVDKEQTWWDLTKSCFDMDGKYCDERKQACNCVRATCTGDTLSWVNDSLVYDNHPFDAYVIPDYRHGRSELFYFYVLQDRKIGGDDCLPSPETMITSSFISESPRDNQNVNYTYGAKEDDKIEDIYTYVDDGKDNKDIYLKIYANKGGSKTFKTSKDPFTVKNESYFSIDMGENANYNYYIQKDCTDFKDKDCKYVDATKSSEYNPSLQSTQGLTYKQICKMAQKSYGLKEGSSEALSLCDPDDASRIYEIFFKYNNAILHIPDLKLPTEKNKRVVDEDFNRRNFKIRFYRSYKYVNTQADEIKHRPITIRPASYEANASVCEVFNTSNCGGKESKKLQTTIYDNGNYYVSAFKYRVLDSSSKTPYYFDANADDVAVSFENPIIVDYRFSFVTQNAVIPFVSANSAALAIKDDHIKKYLLDNNYEDANASCIDNDDYLAVSLDKDNITKANTRTKANNYKLYCQTPMSNILNFKYSNVKYDLNQPKDNVDKNAKVNVVIISNIKKDDTSKYNDYRLHPKIKISTNNNNVVKYFNKDLKAKLTLNFNKNIDYSKLKVVSNSNNDFSEDMGAGVKTEFSIAKYIVNASEIETKAGDDANSVVVLFKLSANDLNKPYDNMLNDIAKDKTTYYLINHNELKPYARIEKYANVISLEDFIPYAAANENSYEIPLAINYKETQAKPFILENAKLELFNEDGSEVKFDNVALESSKNITLNTMFAQATPVFKDQKSLGNTIFVQTGDVKLRWLDGVYKDFLYIINNDKDFNFVSYAKCIGAKNMVATPCFRVVNGEYPGLSYDTEFISDYGMKITKCKSLAGSNCVKASKGDNLEGIKLELVNSNTKDAAYVKDTVHCYGGEYNCNTNFTIERIKN</sequence>